<feature type="domain" description="NAD-dependent epimerase/dehydratase" evidence="1">
    <location>
        <begin position="3"/>
        <end position="161"/>
    </location>
</feature>
<dbReference type="Gene3D" id="3.40.50.720">
    <property type="entry name" value="NAD(P)-binding Rossmann-like Domain"/>
    <property type="match status" value="1"/>
</dbReference>
<dbReference type="Proteomes" id="UP000199101">
    <property type="component" value="Unassembled WGS sequence"/>
</dbReference>
<evidence type="ECO:0000313" key="2">
    <source>
        <dbReference type="EMBL" id="SCB41058.1"/>
    </source>
</evidence>
<gene>
    <name evidence="2" type="ORF">GA0061103_5748</name>
</gene>
<evidence type="ECO:0000259" key="1">
    <source>
        <dbReference type="Pfam" id="PF01370"/>
    </source>
</evidence>
<dbReference type="GO" id="GO:0005737">
    <property type="term" value="C:cytoplasm"/>
    <property type="evidence" value="ECO:0007669"/>
    <property type="project" value="TreeGrafter"/>
</dbReference>
<dbReference type="EMBL" id="FMAG01000006">
    <property type="protein sequence ID" value="SCB41058.1"/>
    <property type="molecule type" value="Genomic_DNA"/>
</dbReference>
<dbReference type="RefSeq" id="WP_092715870.1">
    <property type="nucleotide sequence ID" value="NZ_FMAG01000006.1"/>
</dbReference>
<dbReference type="GO" id="GO:0004029">
    <property type="term" value="F:aldehyde dehydrogenase (NAD+) activity"/>
    <property type="evidence" value="ECO:0007669"/>
    <property type="project" value="TreeGrafter"/>
</dbReference>
<name>A0A1C3WMA7_9HYPH</name>
<dbReference type="Pfam" id="PF01370">
    <property type="entry name" value="Epimerase"/>
    <property type="match status" value="1"/>
</dbReference>
<dbReference type="InterPro" id="IPR036291">
    <property type="entry name" value="NAD(P)-bd_dom_sf"/>
</dbReference>
<dbReference type="InterPro" id="IPR051783">
    <property type="entry name" value="NAD(P)-dependent_oxidoreduct"/>
</dbReference>
<reference evidence="3" key="1">
    <citation type="submission" date="2016-08" db="EMBL/GenBank/DDBJ databases">
        <authorList>
            <person name="Varghese N."/>
            <person name="Submissions Spin"/>
        </authorList>
    </citation>
    <scope>NUCLEOTIDE SEQUENCE [LARGE SCALE GENOMIC DNA]</scope>
    <source>
        <strain evidence="3">HAMBI 2975</strain>
    </source>
</reference>
<accession>A0A1C3WMA7</accession>
<evidence type="ECO:0000313" key="3">
    <source>
        <dbReference type="Proteomes" id="UP000199101"/>
    </source>
</evidence>
<dbReference type="OrthoDB" id="9801056at2"/>
<dbReference type="PANTHER" id="PTHR48079">
    <property type="entry name" value="PROTEIN YEEZ"/>
    <property type="match status" value="1"/>
</dbReference>
<protein>
    <submittedName>
        <fullName evidence="2">Nucleoside-diphosphate-sugar epimerase</fullName>
    </submittedName>
</protein>
<dbReference type="PANTHER" id="PTHR48079:SF6">
    <property type="entry name" value="NAD(P)-BINDING DOMAIN-CONTAINING PROTEIN-RELATED"/>
    <property type="match status" value="1"/>
</dbReference>
<keyword evidence="3" id="KW-1185">Reference proteome</keyword>
<dbReference type="InterPro" id="IPR001509">
    <property type="entry name" value="Epimerase_deHydtase"/>
</dbReference>
<dbReference type="STRING" id="410764.GA0061103_5748"/>
<organism evidence="2 3">
    <name type="scientific">Rhizobium multihospitium</name>
    <dbReference type="NCBI Taxonomy" id="410764"/>
    <lineage>
        <taxon>Bacteria</taxon>
        <taxon>Pseudomonadati</taxon>
        <taxon>Pseudomonadota</taxon>
        <taxon>Alphaproteobacteria</taxon>
        <taxon>Hyphomicrobiales</taxon>
        <taxon>Rhizobiaceae</taxon>
        <taxon>Rhizobium/Agrobacterium group</taxon>
        <taxon>Rhizobium</taxon>
    </lineage>
</organism>
<dbReference type="AlphaFoldDB" id="A0A1C3WMA7"/>
<sequence length="296" mass="32434">MRIVLTGSSGRLGRAIFNALAPSHTVISIDRSPFSTTHLIGDFTDAALLRQALTGADAVIHCAALHAPHVGAVSDDEFRRINVDGTRQLAEAALAAGVKRLVFTSTTALYGRAVVPSHCTWIDEDTVPQPKSIYHRTKLEAEQILKGMTGPDLQVRVLRMSRSFPESANVMAVHRLHRGVDIRDVADAHVAALTNGGKDFQRHIVSAGTLFKPEDCEALAVDAASVIRLRAPGLAAKFLQRNWPLPDRIDRVYASKSAGVILGWHFRFGYDEVFAQLDRESLEVLPSFAQSDRRQE</sequence>
<dbReference type="SUPFAM" id="SSF51735">
    <property type="entry name" value="NAD(P)-binding Rossmann-fold domains"/>
    <property type="match status" value="1"/>
</dbReference>
<proteinExistence type="predicted"/>